<dbReference type="SUPFAM" id="SSF75217">
    <property type="entry name" value="alpha/beta knot"/>
    <property type="match status" value="1"/>
</dbReference>
<organism evidence="13 14">
    <name type="scientific">Effrenium voratum</name>
    <dbReference type="NCBI Taxonomy" id="2562239"/>
    <lineage>
        <taxon>Eukaryota</taxon>
        <taxon>Sar</taxon>
        <taxon>Alveolata</taxon>
        <taxon>Dinophyceae</taxon>
        <taxon>Suessiales</taxon>
        <taxon>Symbiodiniaceae</taxon>
        <taxon>Effrenium</taxon>
    </lineage>
</organism>
<dbReference type="Pfam" id="PF04013">
    <property type="entry name" value="Methyltrn_RNA_2"/>
    <property type="match status" value="1"/>
</dbReference>
<evidence type="ECO:0000256" key="4">
    <source>
        <dbReference type="ARBA" id="ARBA00022679"/>
    </source>
</evidence>
<feature type="compositionally biased region" description="Polar residues" evidence="10">
    <location>
        <begin position="417"/>
        <end position="427"/>
    </location>
</feature>
<keyword evidence="9" id="KW-0862">Zinc</keyword>
<feature type="transmembrane region" description="Helical" evidence="11">
    <location>
        <begin position="760"/>
        <end position="782"/>
    </location>
</feature>
<feature type="transmembrane region" description="Helical" evidence="11">
    <location>
        <begin position="1005"/>
        <end position="1028"/>
    </location>
</feature>
<accession>A0AA36I669</accession>
<dbReference type="InterPro" id="IPR001878">
    <property type="entry name" value="Znf_CCHC"/>
</dbReference>
<evidence type="ECO:0000256" key="10">
    <source>
        <dbReference type="SAM" id="MobiDB-lite"/>
    </source>
</evidence>
<feature type="compositionally biased region" description="Low complexity" evidence="10">
    <location>
        <begin position="343"/>
        <end position="354"/>
    </location>
</feature>
<dbReference type="GO" id="GO:0016020">
    <property type="term" value="C:membrane"/>
    <property type="evidence" value="ECO:0007669"/>
    <property type="project" value="UniProtKB-SubCell"/>
</dbReference>
<dbReference type="GO" id="GO:0008270">
    <property type="term" value="F:zinc ion binding"/>
    <property type="evidence" value="ECO:0007669"/>
    <property type="project" value="UniProtKB-KW"/>
</dbReference>
<comment type="subcellular location">
    <subcellularLocation>
        <location evidence="1">Membrane</location>
        <topology evidence="1">Multi-pass membrane protein</topology>
    </subcellularLocation>
</comment>
<dbReference type="InterPro" id="IPR005821">
    <property type="entry name" value="Ion_trans_dom"/>
</dbReference>
<dbReference type="PROSITE" id="PS50158">
    <property type="entry name" value="ZF_CCHC"/>
    <property type="match status" value="2"/>
</dbReference>
<feature type="region of interest" description="Disordered" evidence="10">
    <location>
        <begin position="343"/>
        <end position="362"/>
    </location>
</feature>
<dbReference type="Pfam" id="PF00520">
    <property type="entry name" value="Ion_trans"/>
    <property type="match status" value="1"/>
</dbReference>
<feature type="transmembrane region" description="Helical" evidence="11">
    <location>
        <begin position="850"/>
        <end position="871"/>
    </location>
</feature>
<evidence type="ECO:0000256" key="8">
    <source>
        <dbReference type="ARBA" id="ARBA00023136"/>
    </source>
</evidence>
<dbReference type="Pfam" id="PF00098">
    <property type="entry name" value="zf-CCHC"/>
    <property type="match status" value="1"/>
</dbReference>
<keyword evidence="6 11" id="KW-0812">Transmembrane</keyword>
<proteinExistence type="predicted"/>
<evidence type="ECO:0000256" key="1">
    <source>
        <dbReference type="ARBA" id="ARBA00004141"/>
    </source>
</evidence>
<evidence type="ECO:0000256" key="3">
    <source>
        <dbReference type="ARBA" id="ARBA00022603"/>
    </source>
</evidence>
<dbReference type="InterPro" id="IPR036875">
    <property type="entry name" value="Znf_CCHC_sf"/>
</dbReference>
<feature type="region of interest" description="Disordered" evidence="10">
    <location>
        <begin position="669"/>
        <end position="696"/>
    </location>
</feature>
<dbReference type="GO" id="GO:0008175">
    <property type="term" value="F:tRNA methyltransferase activity"/>
    <property type="evidence" value="ECO:0007669"/>
    <property type="project" value="InterPro"/>
</dbReference>
<dbReference type="Gene3D" id="1.20.120.350">
    <property type="entry name" value="Voltage-gated potassium channels. Chain C"/>
    <property type="match status" value="1"/>
</dbReference>
<dbReference type="GO" id="GO:0032259">
    <property type="term" value="P:methylation"/>
    <property type="evidence" value="ECO:0007669"/>
    <property type="project" value="UniProtKB-KW"/>
</dbReference>
<dbReference type="SUPFAM" id="SSF57756">
    <property type="entry name" value="Retrovirus zinc finger-like domains"/>
    <property type="match status" value="1"/>
</dbReference>
<reference evidence="13" key="1">
    <citation type="submission" date="2023-08" db="EMBL/GenBank/DDBJ databases">
        <authorList>
            <person name="Chen Y."/>
            <person name="Shah S."/>
            <person name="Dougan E. K."/>
            <person name="Thang M."/>
            <person name="Chan C."/>
        </authorList>
    </citation>
    <scope>NUCLEOTIDE SEQUENCE</scope>
</reference>
<feature type="domain" description="CCHC-type" evidence="12">
    <location>
        <begin position="24"/>
        <end position="39"/>
    </location>
</feature>
<dbReference type="Gene3D" id="4.10.60.10">
    <property type="entry name" value="Zinc finger, CCHC-type"/>
    <property type="match status" value="1"/>
</dbReference>
<dbReference type="InterPro" id="IPR029028">
    <property type="entry name" value="Alpha/beta_knot_MTases"/>
</dbReference>
<dbReference type="InterPro" id="IPR027359">
    <property type="entry name" value="Volt_channel_dom_sf"/>
</dbReference>
<evidence type="ECO:0000259" key="12">
    <source>
        <dbReference type="PROSITE" id="PS50158"/>
    </source>
</evidence>
<feature type="compositionally biased region" description="Low complexity" evidence="10">
    <location>
        <begin position="388"/>
        <end position="407"/>
    </location>
</feature>
<comment type="caution">
    <text evidence="13">The sequence shown here is derived from an EMBL/GenBank/DDBJ whole genome shotgun (WGS) entry which is preliminary data.</text>
</comment>
<dbReference type="InterPro" id="IPR007158">
    <property type="entry name" value="TrmY"/>
</dbReference>
<keyword evidence="8 11" id="KW-0472">Membrane</keyword>
<dbReference type="EMBL" id="CAUJNA010000835">
    <property type="protein sequence ID" value="CAJ1381710.1"/>
    <property type="molecule type" value="Genomic_DNA"/>
</dbReference>
<dbReference type="InterPro" id="IPR029026">
    <property type="entry name" value="tRNA_m1G_MTases_N"/>
</dbReference>
<evidence type="ECO:0000256" key="11">
    <source>
        <dbReference type="SAM" id="Phobius"/>
    </source>
</evidence>
<evidence type="ECO:0000313" key="14">
    <source>
        <dbReference type="Proteomes" id="UP001178507"/>
    </source>
</evidence>
<evidence type="ECO:0000256" key="9">
    <source>
        <dbReference type="PROSITE-ProRule" id="PRU00047"/>
    </source>
</evidence>
<dbReference type="Gene3D" id="3.40.1280.10">
    <property type="match status" value="1"/>
</dbReference>
<keyword evidence="5" id="KW-0949">S-adenosyl-L-methionine</keyword>
<keyword evidence="3" id="KW-0489">Methyltransferase</keyword>
<feature type="transmembrane region" description="Helical" evidence="11">
    <location>
        <begin position="919"/>
        <end position="946"/>
    </location>
</feature>
<evidence type="ECO:0000256" key="5">
    <source>
        <dbReference type="ARBA" id="ARBA00022691"/>
    </source>
</evidence>
<keyword evidence="7 11" id="KW-1133">Transmembrane helix</keyword>
<keyword evidence="4" id="KW-0808">Transferase</keyword>
<keyword evidence="9" id="KW-0863">Zinc-finger</keyword>
<keyword evidence="9" id="KW-0479">Metal-binding</keyword>
<keyword evidence="14" id="KW-1185">Reference proteome</keyword>
<evidence type="ECO:0000256" key="2">
    <source>
        <dbReference type="ARBA" id="ARBA00022490"/>
    </source>
</evidence>
<feature type="region of interest" description="Disordered" evidence="10">
    <location>
        <begin position="386"/>
        <end position="446"/>
    </location>
</feature>
<feature type="compositionally biased region" description="Polar residues" evidence="10">
    <location>
        <begin position="670"/>
        <end position="691"/>
    </location>
</feature>
<evidence type="ECO:0000313" key="13">
    <source>
        <dbReference type="EMBL" id="CAJ1381710.1"/>
    </source>
</evidence>
<dbReference type="SMART" id="SM00343">
    <property type="entry name" value="ZnF_C2HC"/>
    <property type="match status" value="2"/>
</dbReference>
<dbReference type="GO" id="GO:0003676">
    <property type="term" value="F:nucleic acid binding"/>
    <property type="evidence" value="ECO:0007669"/>
    <property type="project" value="InterPro"/>
</dbReference>
<keyword evidence="2" id="KW-0963">Cytoplasm</keyword>
<dbReference type="Proteomes" id="UP001178507">
    <property type="component" value="Unassembled WGS sequence"/>
</dbReference>
<feature type="domain" description="CCHC-type" evidence="12">
    <location>
        <begin position="42"/>
        <end position="55"/>
    </location>
</feature>
<evidence type="ECO:0000256" key="7">
    <source>
        <dbReference type="ARBA" id="ARBA00022989"/>
    </source>
</evidence>
<evidence type="ECO:0000256" key="6">
    <source>
        <dbReference type="ARBA" id="ARBA00022692"/>
    </source>
</evidence>
<gene>
    <name evidence="13" type="ORF">EVOR1521_LOCUS9308</name>
</gene>
<name>A0AA36I669_9DINO</name>
<sequence length="1460" mass="160709">MSLRDLGLQWAERQKAQGPKERPCYSCGSVEHLARDCPESLCHFCGRAGHLARACSFGQSLSNSDQFILCSRDCVPRRFLMPLHQARTSFAEVTEGRVDVGCRSVTAALFRSESYRRNSEIRLTFCAGDANLPWNEQVDAHRGVTVVVTGGLMRGLRPDEQSVANRLRTVLEGKEKDVKRGNLGLRQVPGGLRGSLQECLAEGGPAVLLLLDPAGLDIEEAAKRLRRQNFNQLLVLLGDDRGLVKEEMELEGMDQLEAANVTVWGRGQLTCGPIDPVQPRSRKDLLVVLATERAELERLLLGHRLQVEASLRRLAAAERAVDCAPTANTGSPASGSELYSLLLSTPPTLQPPELESADPIPENPFKAEKIETCAVWAPAPDLQWGRNGSMASDASAVSGASGTSSADAGDRLGHQMPASQVSPGSTSADRKSGDKGQGQTRAATPQMADIFMSEEQPQGWERITKAVRSSIDYLAAVLVLLNSIVLLMELEFKGNAIGARMGLSEGPTMEEVEPVFQNLDRFFVFVFLAELLVRMAVEQGNFRREWTNWLDTALVILGLVDFYFSLQERFERLEAALQHLLDCQLDERLTALEHPNSPKSMRAPSLSEFAGVKVDVDGEGQNVEHFNSIGETMIKTKSSGRVYYVDADEFGANRDKALQLPITHVKSSECPRSSNVSEAKSASEKGNVSIKTSRRKSLELKDHISTPKSYKTLTKHGSKVSEKTLNAHSKEYYSFGESTWDLVIFIGTGALGPAGSLQTFLLAVVNVCMQGIFVGIAMYNFLAPEVTDKTIIDAFRWRRSSAHALSQYDEISGESLAQRVCDGDQSLHVSGIQVSLYQNIRKYLKPEAQGIELCFTGQALCLVSLICWYLMVAKELSHALALHRSVASVKRGQFRMEPRENPFTQVVYYRLVALPRARVIFSAALLLYRFIAALLLIYVGTFFLVYTVNVTELILNAVALGIILDIDDLLFDALATTPGRHLLHHLDPLPMRSFPRFRGADVKSLSMSFIIPTLVLVVYFSMLSPMVANLNLVKDTLCGGNLEFVWSLDKRGVTVLAPTVGGGWEEYDNSMQTKAISEAQGQVGITNATKYGLWVQGVGFLSASTSLTLDELVDEHNSDCGDLGNEEPMLNYLRDTLNNQSIMGCADVVQFCNSISKMPDWGLDGGAGFVTRMLCSDTCGCTDPGGEFALVQGCPYGPGRACSQSPKYALNARQGLCAERSVQQLRSYVPWQKWLQSIVNFAQAGGDMKGQKEALVLADAMWNYGCGFAPVVEAQNITWGNCFEWNTAFDWELKTVSFFCPQTCVCKDQPGCPRPQGKTCDEVQFCLQYESRYYCESDGYVPVYGEMTIHIGNTFLSVKYQPQFVMASQSALAWLAGTPPAFVRFPIFPHFHPGDGRRLYNLLMRFKVFALGGMNKTLINEKLSAVTAEQYSGVLLYILNNMSVPIDEIGISAVAFSVDS</sequence>
<protein>
    <recommendedName>
        <fullName evidence="12">CCHC-type domain-containing protein</fullName>
    </recommendedName>
</protein>
<dbReference type="GO" id="GO:0005216">
    <property type="term" value="F:monoatomic ion channel activity"/>
    <property type="evidence" value="ECO:0007669"/>
    <property type="project" value="InterPro"/>
</dbReference>